<evidence type="ECO:0000313" key="1">
    <source>
        <dbReference type="EMBL" id="TMQ49628.1"/>
    </source>
</evidence>
<gene>
    <name evidence="1" type="ORF">E6K73_09690</name>
</gene>
<dbReference type="Proteomes" id="UP000320184">
    <property type="component" value="Unassembled WGS sequence"/>
</dbReference>
<accession>A0A538SE22</accession>
<dbReference type="EMBL" id="VBOT01000120">
    <property type="protein sequence ID" value="TMQ49628.1"/>
    <property type="molecule type" value="Genomic_DNA"/>
</dbReference>
<comment type="caution">
    <text evidence="1">The sequence shown here is derived from an EMBL/GenBank/DDBJ whole genome shotgun (WGS) entry which is preliminary data.</text>
</comment>
<dbReference type="AlphaFoldDB" id="A0A538SE22"/>
<evidence type="ECO:0000313" key="2">
    <source>
        <dbReference type="Proteomes" id="UP000320184"/>
    </source>
</evidence>
<organism evidence="1 2">
    <name type="scientific">Eiseniibacteriota bacterium</name>
    <dbReference type="NCBI Taxonomy" id="2212470"/>
    <lineage>
        <taxon>Bacteria</taxon>
        <taxon>Candidatus Eiseniibacteriota</taxon>
    </lineage>
</organism>
<proteinExistence type="predicted"/>
<reference evidence="1 2" key="1">
    <citation type="journal article" date="2019" name="Nat. Microbiol.">
        <title>Mediterranean grassland soil C-N compound turnover is dependent on rainfall and depth, and is mediated by genomically divergent microorganisms.</title>
        <authorList>
            <person name="Diamond S."/>
            <person name="Andeer P.F."/>
            <person name="Li Z."/>
            <person name="Crits-Christoph A."/>
            <person name="Burstein D."/>
            <person name="Anantharaman K."/>
            <person name="Lane K.R."/>
            <person name="Thomas B.C."/>
            <person name="Pan C."/>
            <person name="Northen T.R."/>
            <person name="Banfield J.F."/>
        </authorList>
    </citation>
    <scope>NUCLEOTIDE SEQUENCE [LARGE SCALE GENOMIC DNA]</scope>
    <source>
        <strain evidence="1">WS_3</strain>
    </source>
</reference>
<sequence length="132" mass="14040">MTVTWYTLSSVWVNKGEAKTVSGGRNQIQFVRGSLSQGAQVTIMERDPSACDVIVGPDGMDLSKAAVLTISYAGSTQELSAPNLKLYRLNGGTGVWELVSGTNDLSGLKFSAKVMVLGRYMLSPLPPGKAGW</sequence>
<name>A0A538SE22_UNCEI</name>
<protein>
    <submittedName>
        <fullName evidence="1">Uncharacterized protein</fullName>
    </submittedName>
</protein>